<evidence type="ECO:0000256" key="6">
    <source>
        <dbReference type="RuleBase" id="RU000716"/>
    </source>
</evidence>
<dbReference type="EMBL" id="CP097899">
    <property type="protein sequence ID" value="URN95564.1"/>
    <property type="molecule type" value="Genomic_DNA"/>
</dbReference>
<feature type="domain" description="RNA polymerase sigma factor 70 region 4 type 2" evidence="8">
    <location>
        <begin position="118"/>
        <end position="168"/>
    </location>
</feature>
<evidence type="ECO:0000259" key="8">
    <source>
        <dbReference type="Pfam" id="PF08281"/>
    </source>
</evidence>
<keyword evidence="4 6" id="KW-0238">DNA-binding</keyword>
<dbReference type="Gene3D" id="1.10.10.10">
    <property type="entry name" value="Winged helix-like DNA-binding domain superfamily/Winged helix DNA-binding domain"/>
    <property type="match status" value="1"/>
</dbReference>
<proteinExistence type="inferred from homology"/>
<dbReference type="Pfam" id="PF08281">
    <property type="entry name" value="Sigma70_r4_2"/>
    <property type="match status" value="1"/>
</dbReference>
<evidence type="ECO:0000256" key="1">
    <source>
        <dbReference type="ARBA" id="ARBA00010641"/>
    </source>
</evidence>
<dbReference type="InterPro" id="IPR013325">
    <property type="entry name" value="RNA_pol_sigma_r2"/>
</dbReference>
<dbReference type="InterPro" id="IPR013324">
    <property type="entry name" value="RNA_pol_sigma_r3/r4-like"/>
</dbReference>
<dbReference type="CDD" id="cd06171">
    <property type="entry name" value="Sigma70_r4"/>
    <property type="match status" value="1"/>
</dbReference>
<dbReference type="GO" id="GO:0006950">
    <property type="term" value="P:response to stress"/>
    <property type="evidence" value="ECO:0007669"/>
    <property type="project" value="UniProtKB-ARBA"/>
</dbReference>
<comment type="similarity">
    <text evidence="1 6">Belongs to the sigma-70 factor family. ECF subfamily.</text>
</comment>
<dbReference type="PANTHER" id="PTHR43133">
    <property type="entry name" value="RNA POLYMERASE ECF-TYPE SIGMA FACTO"/>
    <property type="match status" value="1"/>
</dbReference>
<evidence type="ECO:0000313" key="10">
    <source>
        <dbReference type="Proteomes" id="UP001056756"/>
    </source>
</evidence>
<dbReference type="SUPFAM" id="SSF88659">
    <property type="entry name" value="Sigma3 and sigma4 domains of RNA polymerase sigma factors"/>
    <property type="match status" value="1"/>
</dbReference>
<dbReference type="AlphaFoldDB" id="A0A9J6ZHM9"/>
<evidence type="ECO:0000256" key="4">
    <source>
        <dbReference type="ARBA" id="ARBA00023125"/>
    </source>
</evidence>
<protein>
    <recommendedName>
        <fullName evidence="6">RNA polymerase sigma factor</fullName>
    </recommendedName>
</protein>
<keyword evidence="3 6" id="KW-0731">Sigma factor</keyword>
<dbReference type="SUPFAM" id="SSF88946">
    <property type="entry name" value="Sigma2 domain of RNA polymerase sigma factors"/>
    <property type="match status" value="1"/>
</dbReference>
<dbReference type="Proteomes" id="UP001056756">
    <property type="component" value="Chromosome"/>
</dbReference>
<dbReference type="Gene3D" id="1.10.1740.10">
    <property type="match status" value="1"/>
</dbReference>
<dbReference type="KEGG" id="plig:NAG76_04785"/>
<dbReference type="GO" id="GO:0016987">
    <property type="term" value="F:sigma factor activity"/>
    <property type="evidence" value="ECO:0007669"/>
    <property type="project" value="UniProtKB-KW"/>
</dbReference>
<dbReference type="InterPro" id="IPR036388">
    <property type="entry name" value="WH-like_DNA-bd_sf"/>
</dbReference>
<keyword evidence="5 6" id="KW-0804">Transcription</keyword>
<dbReference type="InterPro" id="IPR039425">
    <property type="entry name" value="RNA_pol_sigma-70-like"/>
</dbReference>
<reference evidence="9" key="1">
    <citation type="submission" date="2022-05" db="EMBL/GenBank/DDBJ databases">
        <title>Novel bacterial taxa in a minimal lignocellulolytic consortium and its capacity to transform plastics disclosed by genome-resolved metagenomics.</title>
        <authorList>
            <person name="Rodriguez C.A.D."/>
            <person name="Diaz-Garcia L."/>
            <person name="Herrera K."/>
            <person name="Tarazona N.A."/>
            <person name="Sproer C."/>
            <person name="Overmann J."/>
            <person name="Jimenez D.J."/>
        </authorList>
    </citation>
    <scope>NUCLEOTIDE SEQUENCE</scope>
    <source>
        <strain evidence="9">MAG5</strain>
    </source>
</reference>
<dbReference type="Pfam" id="PF04542">
    <property type="entry name" value="Sigma70_r2"/>
    <property type="match status" value="1"/>
</dbReference>
<name>A0A9J6ZHM9_9BACL</name>
<gene>
    <name evidence="9" type="ORF">NAG76_04785</name>
</gene>
<dbReference type="GO" id="GO:0006352">
    <property type="term" value="P:DNA-templated transcription initiation"/>
    <property type="evidence" value="ECO:0007669"/>
    <property type="project" value="InterPro"/>
</dbReference>
<dbReference type="InterPro" id="IPR007627">
    <property type="entry name" value="RNA_pol_sigma70_r2"/>
</dbReference>
<evidence type="ECO:0000256" key="2">
    <source>
        <dbReference type="ARBA" id="ARBA00023015"/>
    </source>
</evidence>
<evidence type="ECO:0000259" key="7">
    <source>
        <dbReference type="Pfam" id="PF04542"/>
    </source>
</evidence>
<accession>A0A9J6ZHM9</accession>
<organism evidence="9 10">
    <name type="scientific">Candidatus Pristimantibacillus lignocellulolyticus</name>
    <dbReference type="NCBI Taxonomy" id="2994561"/>
    <lineage>
        <taxon>Bacteria</taxon>
        <taxon>Bacillati</taxon>
        <taxon>Bacillota</taxon>
        <taxon>Bacilli</taxon>
        <taxon>Bacillales</taxon>
        <taxon>Paenibacillaceae</taxon>
        <taxon>Candidatus Pristimantibacillus</taxon>
    </lineage>
</organism>
<dbReference type="InterPro" id="IPR014284">
    <property type="entry name" value="RNA_pol_sigma-70_dom"/>
</dbReference>
<evidence type="ECO:0000256" key="3">
    <source>
        <dbReference type="ARBA" id="ARBA00023082"/>
    </source>
</evidence>
<evidence type="ECO:0000313" key="9">
    <source>
        <dbReference type="EMBL" id="URN95564.1"/>
    </source>
</evidence>
<evidence type="ECO:0000256" key="5">
    <source>
        <dbReference type="ARBA" id="ARBA00023163"/>
    </source>
</evidence>
<dbReference type="PANTHER" id="PTHR43133:SF51">
    <property type="entry name" value="RNA POLYMERASE SIGMA FACTOR"/>
    <property type="match status" value="1"/>
</dbReference>
<dbReference type="InterPro" id="IPR013249">
    <property type="entry name" value="RNA_pol_sigma70_r4_t2"/>
</dbReference>
<dbReference type="GO" id="GO:0003677">
    <property type="term" value="F:DNA binding"/>
    <property type="evidence" value="ECO:0007669"/>
    <property type="project" value="UniProtKB-KW"/>
</dbReference>
<dbReference type="InterPro" id="IPR000838">
    <property type="entry name" value="RNA_pol_sigma70_ECF_CS"/>
</dbReference>
<dbReference type="PROSITE" id="PS01063">
    <property type="entry name" value="SIGMA70_ECF"/>
    <property type="match status" value="1"/>
</dbReference>
<sequence length="179" mass="21665">MNSIRAGGTSRYKEFVQVYHEHVYRTAFAVLHHHQDAEDVTQEVFVQIYRALPEYRNQGLKTWITRITVNRAIDARRKIGRQREDIVEDTDQQYESLNNKSYEPSIEDTFVAEERKAMIHQEINELPEQYQEIIHAFYMDEKSYEQISKETGLEKKSVESRLYRARLWMKRNWRKEDFE</sequence>
<dbReference type="NCBIfam" id="TIGR02937">
    <property type="entry name" value="sigma70-ECF"/>
    <property type="match status" value="1"/>
</dbReference>
<feature type="domain" description="RNA polymerase sigma-70 region 2" evidence="7">
    <location>
        <begin position="16"/>
        <end position="81"/>
    </location>
</feature>
<keyword evidence="2 6" id="KW-0805">Transcription regulation</keyword>